<dbReference type="EMBL" id="JBHSHD010000007">
    <property type="protein sequence ID" value="MFC4820354.1"/>
    <property type="molecule type" value="Genomic_DNA"/>
</dbReference>
<sequence>MKFLRRLVWAAAFGVCAVSAAHAEETAAGTPDAASQAAADGPWEKAAQAMQPGLRKVALSNQATLDLPEGYGFVPPAQGKALMEAMGNSIGDTFLGLIVPTGEDGEWMATVDFEDAGYIKDDDARHWKADELLDELKQGTEAGNERRARLGFSPLEVTHWIEPPAYESATQRLVWSVELREKSAPAGTDNTVNYNTYVLGREGYVSLDFITSQSRVEGEKPVAKQLLGSISFNEGRRYADFNSSTDKVAEYGLAALIGGVAAKKLGLLALAGALFAKFFKLIAVGVVAIGAALRKFLGRKTSP</sequence>
<proteinExistence type="predicted"/>
<reference evidence="4" key="1">
    <citation type="journal article" date="2019" name="Int. J. Syst. Evol. Microbiol.">
        <title>The Global Catalogue of Microorganisms (GCM) 10K type strain sequencing project: providing services to taxonomists for standard genome sequencing and annotation.</title>
        <authorList>
            <consortium name="The Broad Institute Genomics Platform"/>
            <consortium name="The Broad Institute Genome Sequencing Center for Infectious Disease"/>
            <person name="Wu L."/>
            <person name="Ma J."/>
        </authorList>
    </citation>
    <scope>NUCLEOTIDE SEQUENCE [LARGE SCALE GENOMIC DNA]</scope>
    <source>
        <strain evidence="4">CCUG 30340</strain>
    </source>
</reference>
<feature type="transmembrane region" description="Helical" evidence="1">
    <location>
        <begin position="265"/>
        <end position="293"/>
    </location>
</feature>
<keyword evidence="1" id="KW-0472">Membrane</keyword>
<keyword evidence="1" id="KW-0812">Transmembrane</keyword>
<feature type="chain" id="PRO_5047107098" evidence="2">
    <location>
        <begin position="24"/>
        <end position="303"/>
    </location>
</feature>
<keyword evidence="4" id="KW-1185">Reference proteome</keyword>
<protein>
    <submittedName>
        <fullName evidence="3">DUF2167 domain-containing protein</fullName>
    </submittedName>
</protein>
<comment type="caution">
    <text evidence="3">The sequence shown here is derived from an EMBL/GenBank/DDBJ whole genome shotgun (WGS) entry which is preliminary data.</text>
</comment>
<feature type="signal peptide" evidence="2">
    <location>
        <begin position="1"/>
        <end position="23"/>
    </location>
</feature>
<dbReference type="Pfam" id="PF09935">
    <property type="entry name" value="DUF2167"/>
    <property type="match status" value="1"/>
</dbReference>
<accession>A0ABV9QXY8</accession>
<evidence type="ECO:0000256" key="1">
    <source>
        <dbReference type="SAM" id="Phobius"/>
    </source>
</evidence>
<dbReference type="InterPro" id="IPR018682">
    <property type="entry name" value="DUF2167_membr"/>
</dbReference>
<dbReference type="Proteomes" id="UP001595886">
    <property type="component" value="Unassembled WGS sequence"/>
</dbReference>
<evidence type="ECO:0000313" key="4">
    <source>
        <dbReference type="Proteomes" id="UP001595886"/>
    </source>
</evidence>
<evidence type="ECO:0000256" key="2">
    <source>
        <dbReference type="SAM" id="SignalP"/>
    </source>
</evidence>
<name>A0ABV9QXY8_9GAMM</name>
<keyword evidence="1" id="KW-1133">Transmembrane helix</keyword>
<evidence type="ECO:0000313" key="3">
    <source>
        <dbReference type="EMBL" id="MFC4820354.1"/>
    </source>
</evidence>
<organism evidence="3 4">
    <name type="scientific">Dokdonella ginsengisoli</name>
    <dbReference type="NCBI Taxonomy" id="363846"/>
    <lineage>
        <taxon>Bacteria</taxon>
        <taxon>Pseudomonadati</taxon>
        <taxon>Pseudomonadota</taxon>
        <taxon>Gammaproteobacteria</taxon>
        <taxon>Lysobacterales</taxon>
        <taxon>Rhodanobacteraceae</taxon>
        <taxon>Dokdonella</taxon>
    </lineage>
</organism>
<gene>
    <name evidence="3" type="ORF">ACFO6Q_08460</name>
</gene>
<keyword evidence="2" id="KW-0732">Signal</keyword>